<reference evidence="3" key="1">
    <citation type="submission" date="2021-06" db="EMBL/GenBank/DDBJ databases">
        <title>Genome sequence of Cutibacterium modestum strain KB17-24694.</title>
        <authorList>
            <person name="Dekio I."/>
            <person name="Asahina A."/>
            <person name="Nishida M."/>
        </authorList>
    </citation>
    <scope>NUCLEOTIDE SEQUENCE</scope>
    <source>
        <strain evidence="3">KB17-24694</strain>
        <plasmid evidence="3">pKB17-24694</plasmid>
    </source>
</reference>
<keyword evidence="3" id="KW-0614">Plasmid</keyword>
<evidence type="ECO:0000256" key="1">
    <source>
        <dbReference type="SAM" id="MobiDB-lite"/>
    </source>
</evidence>
<feature type="region of interest" description="Disordered" evidence="1">
    <location>
        <begin position="27"/>
        <end position="78"/>
    </location>
</feature>
<organism evidence="3 4">
    <name type="scientific">Cutibacterium modestum</name>
    <dbReference type="NCBI Taxonomy" id="2559073"/>
    <lineage>
        <taxon>Bacteria</taxon>
        <taxon>Bacillati</taxon>
        <taxon>Actinomycetota</taxon>
        <taxon>Actinomycetes</taxon>
        <taxon>Propionibacteriales</taxon>
        <taxon>Propionibacteriaceae</taxon>
        <taxon>Cutibacterium</taxon>
    </lineage>
</organism>
<sequence>MRRQVITAGLLSLALAAMPLTALADDENFSSHTDTNGPGYDVRVDVWNHPHSGAHTRSGDRGGDGKNHDDGPGEATSVDGLSQADAWAAHAGYASAANYQCQMMKSFLDSSESAHMTAAERASGQADFTKKCRTDPSGKASAIPDPAWLGRHAAMKMTLPGARPVIAPDPSLNQWHSAAVGQALWLSVDDPTATTHKSITFMGQIVSLSAKRNGLSFDMGDGHTVHCDATTPWSPSVEPGTPSPTCGYTYQQAAPPEGYKVTAITSWDVTWSVLGHTGSVHIEKAGGQMLPVGELESVVTHR</sequence>
<accession>A0AAD1KSS3</accession>
<dbReference type="AlphaFoldDB" id="A0AAD1KSS3"/>
<feature type="chain" id="PRO_5042121269" description="Tat pathway signal sequence" evidence="2">
    <location>
        <begin position="25"/>
        <end position="302"/>
    </location>
</feature>
<keyword evidence="2" id="KW-0732">Signal</keyword>
<evidence type="ECO:0008006" key="5">
    <source>
        <dbReference type="Google" id="ProtNLM"/>
    </source>
</evidence>
<feature type="signal peptide" evidence="2">
    <location>
        <begin position="1"/>
        <end position="24"/>
    </location>
</feature>
<evidence type="ECO:0000313" key="3">
    <source>
        <dbReference type="EMBL" id="BCY26534.1"/>
    </source>
</evidence>
<dbReference type="Proteomes" id="UP000825072">
    <property type="component" value="Chromosome 2"/>
</dbReference>
<dbReference type="EMBL" id="AP024748">
    <property type="protein sequence ID" value="BCY26534.1"/>
    <property type="molecule type" value="Genomic_DNA"/>
</dbReference>
<name>A0AAD1KSS3_9ACTN</name>
<evidence type="ECO:0000256" key="2">
    <source>
        <dbReference type="SAM" id="SignalP"/>
    </source>
</evidence>
<protein>
    <recommendedName>
        <fullName evidence="5">Tat pathway signal sequence</fullName>
    </recommendedName>
</protein>
<dbReference type="RefSeq" id="WP_002546681.1">
    <property type="nucleotide sequence ID" value="NZ_AP024748.1"/>
</dbReference>
<dbReference type="GeneID" id="92880938"/>
<proteinExistence type="predicted"/>
<feature type="compositionally biased region" description="Basic and acidic residues" evidence="1">
    <location>
        <begin position="57"/>
        <end position="71"/>
    </location>
</feature>
<evidence type="ECO:0000313" key="4">
    <source>
        <dbReference type="Proteomes" id="UP000825072"/>
    </source>
</evidence>
<geneLocation type="plasmid" evidence="3">
    <name>pKB17-24694</name>
</geneLocation>
<gene>
    <name evidence="3" type="ORF">KB1_25240</name>
</gene>